<evidence type="ECO:0000313" key="3">
    <source>
        <dbReference type="Proteomes" id="UP000176778"/>
    </source>
</evidence>
<accession>A0A1F7X7Q7</accession>
<evidence type="ECO:0000313" key="2">
    <source>
        <dbReference type="EMBL" id="OGM10345.1"/>
    </source>
</evidence>
<dbReference type="Proteomes" id="UP000176778">
    <property type="component" value="Unassembled WGS sequence"/>
</dbReference>
<protein>
    <submittedName>
        <fullName evidence="2">Uncharacterized protein</fullName>
    </submittedName>
</protein>
<dbReference type="STRING" id="1802479.A2Y68_02835"/>
<organism evidence="2 3">
    <name type="scientific">Candidatus Woesebacteria bacterium RBG_13_46_13</name>
    <dbReference type="NCBI Taxonomy" id="1802479"/>
    <lineage>
        <taxon>Bacteria</taxon>
        <taxon>Candidatus Woeseibacteriota</taxon>
    </lineage>
</organism>
<comment type="caution">
    <text evidence="2">The sequence shown here is derived from an EMBL/GenBank/DDBJ whole genome shotgun (WGS) entry which is preliminary data.</text>
</comment>
<sequence>MVALLVFSVILLVVHGRNKRKLMLAITELWNSIEEEWTWTGKLYFDYRDIVIRVGGKAVNICGEIEKLYTSVYDAYQELSPPLTERLGGFWGWWVTFWYQEDKAPDRFLQISQYSIKGLKKLLARTETLAREQKQLIEKLEYATTPNQFWGGRKITPIELPVLIEEHEKLKKAEELERARRWKRLAGAEKAFRYALGYLVRKERSHRALAKSRNIPGLLELSESPVGDGSKILKLGMIRPYIVWCRSQIALAKEQGTDPEVIAEFVEKASADIQHGFIKKASDIAKLEARLDSTRDRFVQFLNDSLVEGAVPSEPDALVEVSGVLTQHVPVLWADVHKWDELDLVLGEIGAQLDSAAKDVGELVNWQKVILALQKRVADLKEKETVLTDGYQVSLPEDPNWDSVLVRLGTEVPALWATYQWSHLIEVTNAIDEAMAKREQRVNQRLEVEDNKLRAKGGRPRRIGAEQVPVQVDEPTRPRQPETMRGIRYSPDPEHTEGRVKMIHPTTQIPIEVGESRIEEFERMGYVRAN</sequence>
<gene>
    <name evidence="2" type="ORF">A2Y68_02835</name>
</gene>
<evidence type="ECO:0000256" key="1">
    <source>
        <dbReference type="SAM" id="MobiDB-lite"/>
    </source>
</evidence>
<proteinExistence type="predicted"/>
<dbReference type="AlphaFoldDB" id="A0A1F7X7Q7"/>
<dbReference type="EMBL" id="MGFR01000001">
    <property type="protein sequence ID" value="OGM10345.1"/>
    <property type="molecule type" value="Genomic_DNA"/>
</dbReference>
<reference evidence="2 3" key="1">
    <citation type="journal article" date="2016" name="Nat. Commun.">
        <title>Thousands of microbial genomes shed light on interconnected biogeochemical processes in an aquifer system.</title>
        <authorList>
            <person name="Anantharaman K."/>
            <person name="Brown C.T."/>
            <person name="Hug L.A."/>
            <person name="Sharon I."/>
            <person name="Castelle C.J."/>
            <person name="Probst A.J."/>
            <person name="Thomas B.C."/>
            <person name="Singh A."/>
            <person name="Wilkins M.J."/>
            <person name="Karaoz U."/>
            <person name="Brodie E.L."/>
            <person name="Williams K.H."/>
            <person name="Hubbard S.S."/>
            <person name="Banfield J.F."/>
        </authorList>
    </citation>
    <scope>NUCLEOTIDE SEQUENCE [LARGE SCALE GENOMIC DNA]</scope>
</reference>
<feature type="region of interest" description="Disordered" evidence="1">
    <location>
        <begin position="473"/>
        <end position="498"/>
    </location>
</feature>
<name>A0A1F7X7Q7_9BACT</name>